<protein>
    <submittedName>
        <fullName evidence="2">Unannotated protein</fullName>
    </submittedName>
</protein>
<dbReference type="Pfam" id="PF25673">
    <property type="entry name" value="Terminase_7"/>
    <property type="match status" value="1"/>
</dbReference>
<feature type="region of interest" description="Disordered" evidence="1">
    <location>
        <begin position="1"/>
        <end position="53"/>
    </location>
</feature>
<dbReference type="EMBL" id="CAFBMK010000036">
    <property type="protein sequence ID" value="CAB4906066.1"/>
    <property type="molecule type" value="Genomic_DNA"/>
</dbReference>
<dbReference type="AlphaFoldDB" id="A0A6J7GGD5"/>
<accession>A0A6J7GGD5</accession>
<reference evidence="2" key="1">
    <citation type="submission" date="2020-05" db="EMBL/GenBank/DDBJ databases">
        <authorList>
            <person name="Chiriac C."/>
            <person name="Salcher M."/>
            <person name="Ghai R."/>
            <person name="Kavagutti S V."/>
        </authorList>
    </citation>
    <scope>NUCLEOTIDE SEQUENCE</scope>
</reference>
<evidence type="ECO:0000313" key="2">
    <source>
        <dbReference type="EMBL" id="CAB4906066.1"/>
    </source>
</evidence>
<dbReference type="InterPro" id="IPR057972">
    <property type="entry name" value="Terminase_7"/>
</dbReference>
<gene>
    <name evidence="2" type="ORF">UFOPK3564_00890</name>
</gene>
<sequence length="160" mass="17913">MAGRGPAPKPADQRRRRNKEPDALELPAEGNVKPYPELPPTYRSGEIVSGGKKRAIRSKFLPETRAWYVTWATSPQATEFSPPTWQRLLRLARLVDQFEREPDKGLLSEIRLQEASLGGTPADMLRLRWRIAEASEDGPKLASVATIGDRRRRAVDKTGG</sequence>
<proteinExistence type="predicted"/>
<organism evidence="2">
    <name type="scientific">freshwater metagenome</name>
    <dbReference type="NCBI Taxonomy" id="449393"/>
    <lineage>
        <taxon>unclassified sequences</taxon>
        <taxon>metagenomes</taxon>
        <taxon>ecological metagenomes</taxon>
    </lineage>
</organism>
<evidence type="ECO:0000256" key="1">
    <source>
        <dbReference type="SAM" id="MobiDB-lite"/>
    </source>
</evidence>
<name>A0A6J7GGD5_9ZZZZ</name>